<keyword evidence="2" id="KW-1185">Reference proteome</keyword>
<dbReference type="AlphaFoldDB" id="A0A9Q9ANG4"/>
<sequence>MIEYREATLQDLNSLSTIFPRSFHKVNPFMKQLIPDTPVVRTWWRRIFEADIENPNCHVLIALDESTSEVVGSVQLRGMKRGSHFGGFMAEHSITKDHDAETWSAAIKAFAANEERIVGDRDRYLIEVMCVDHEY</sequence>
<protein>
    <submittedName>
        <fullName evidence="1">Acyl-CoA N-acyltransferase</fullName>
    </submittedName>
</protein>
<dbReference type="InterPro" id="IPR016181">
    <property type="entry name" value="Acyl_CoA_acyltransferase"/>
</dbReference>
<organism evidence="1 2">
    <name type="scientific">Septoria linicola</name>
    <dbReference type="NCBI Taxonomy" id="215465"/>
    <lineage>
        <taxon>Eukaryota</taxon>
        <taxon>Fungi</taxon>
        <taxon>Dikarya</taxon>
        <taxon>Ascomycota</taxon>
        <taxon>Pezizomycotina</taxon>
        <taxon>Dothideomycetes</taxon>
        <taxon>Dothideomycetidae</taxon>
        <taxon>Mycosphaerellales</taxon>
        <taxon>Mycosphaerellaceae</taxon>
        <taxon>Septoria</taxon>
    </lineage>
</organism>
<dbReference type="SUPFAM" id="SSF55729">
    <property type="entry name" value="Acyl-CoA N-acyltransferases (Nat)"/>
    <property type="match status" value="1"/>
</dbReference>
<accession>A0A9Q9ANG4</accession>
<evidence type="ECO:0000313" key="1">
    <source>
        <dbReference type="EMBL" id="USW52702.1"/>
    </source>
</evidence>
<proteinExistence type="predicted"/>
<name>A0A9Q9ANG4_9PEZI</name>
<dbReference type="Gene3D" id="3.40.630.30">
    <property type="match status" value="1"/>
</dbReference>
<dbReference type="EMBL" id="CP099421">
    <property type="protein sequence ID" value="USW52702.1"/>
    <property type="molecule type" value="Genomic_DNA"/>
</dbReference>
<gene>
    <name evidence="1" type="ORF">Slin15195_G060210</name>
</gene>
<dbReference type="Proteomes" id="UP001056384">
    <property type="component" value="Chromosome 4"/>
</dbReference>
<reference evidence="1" key="1">
    <citation type="submission" date="2022-06" db="EMBL/GenBank/DDBJ databases">
        <title>Complete genome sequences of two strains of the flax pathogen Septoria linicola.</title>
        <authorList>
            <person name="Lapalu N."/>
            <person name="Simon A."/>
            <person name="Demenou B."/>
            <person name="Paumier D."/>
            <person name="Guillot M.-P."/>
            <person name="Gout L."/>
            <person name="Valade R."/>
        </authorList>
    </citation>
    <scope>NUCLEOTIDE SEQUENCE</scope>
    <source>
        <strain evidence="1">SE15195</strain>
    </source>
</reference>
<evidence type="ECO:0000313" key="2">
    <source>
        <dbReference type="Proteomes" id="UP001056384"/>
    </source>
</evidence>